<evidence type="ECO:0000313" key="11">
    <source>
        <dbReference type="Proteomes" id="UP000053789"/>
    </source>
</evidence>
<organism evidence="10 11">
    <name type="scientific">Cladophialophora bantiana (strain ATCC 10958 / CBS 173.52 / CDC B-1940 / NIH 8579)</name>
    <name type="common">Xylohypha bantiana</name>
    <dbReference type="NCBI Taxonomy" id="1442370"/>
    <lineage>
        <taxon>Eukaryota</taxon>
        <taxon>Fungi</taxon>
        <taxon>Dikarya</taxon>
        <taxon>Ascomycota</taxon>
        <taxon>Pezizomycotina</taxon>
        <taxon>Eurotiomycetes</taxon>
        <taxon>Chaetothyriomycetidae</taxon>
        <taxon>Chaetothyriales</taxon>
        <taxon>Herpotrichiellaceae</taxon>
        <taxon>Cladophialophora</taxon>
    </lineage>
</organism>
<evidence type="ECO:0000256" key="8">
    <source>
        <dbReference type="ARBA" id="ARBA00046280"/>
    </source>
</evidence>
<feature type="transmembrane region" description="Helical" evidence="9">
    <location>
        <begin position="74"/>
        <end position="101"/>
    </location>
</feature>
<dbReference type="PANTHER" id="PTHR12791">
    <property type="entry name" value="GOLGI SNARE BET1-RELATED"/>
    <property type="match status" value="1"/>
</dbReference>
<reference evidence="10" key="1">
    <citation type="submission" date="2015-01" db="EMBL/GenBank/DDBJ databases">
        <title>The Genome Sequence of Cladophialophora bantiana CBS 173.52.</title>
        <authorList>
            <consortium name="The Broad Institute Genomics Platform"/>
            <person name="Cuomo C."/>
            <person name="de Hoog S."/>
            <person name="Gorbushina A."/>
            <person name="Stielow B."/>
            <person name="Teixiera M."/>
            <person name="Abouelleil A."/>
            <person name="Chapman S.B."/>
            <person name="Priest M."/>
            <person name="Young S.K."/>
            <person name="Wortman J."/>
            <person name="Nusbaum C."/>
            <person name="Birren B."/>
        </authorList>
    </citation>
    <scope>NUCLEOTIDE SEQUENCE [LARGE SCALE GENOMIC DNA]</scope>
    <source>
        <strain evidence="10">CBS 173.52</strain>
    </source>
</reference>
<dbReference type="InterPro" id="IPR039899">
    <property type="entry name" value="BET1_SNARE"/>
</dbReference>
<evidence type="ECO:0000256" key="1">
    <source>
        <dbReference type="ARBA" id="ARBA00004394"/>
    </source>
</evidence>
<sequence length="103" mass="11214">MADAYAREEQNNALLSSLSQKTSALKHITLDIYDNARSQGTLDNTNEVFSSMSTNIRGSAGRLTRMARQGDKVAVLKVAGIIVVGGLLVWWIGGWILGLFFGR</sequence>
<dbReference type="Proteomes" id="UP000053789">
    <property type="component" value="Unassembled WGS sequence"/>
</dbReference>
<dbReference type="CDD" id="cd15853">
    <property type="entry name" value="SNARE_Bet1"/>
    <property type="match status" value="1"/>
</dbReference>
<evidence type="ECO:0000256" key="9">
    <source>
        <dbReference type="SAM" id="Phobius"/>
    </source>
</evidence>
<gene>
    <name evidence="10" type="ORF">Z519_03247</name>
</gene>
<accession>A0A0D2HZ42</accession>
<comment type="subcellular location">
    <subcellularLocation>
        <location evidence="8">Endomembrane system</location>
        <topology evidence="8">Single-pass type IV membrane protein</topology>
    </subcellularLocation>
    <subcellularLocation>
        <location evidence="1">Golgi apparatus membrane</location>
    </subcellularLocation>
</comment>
<evidence type="ECO:0000256" key="2">
    <source>
        <dbReference type="ARBA" id="ARBA00022448"/>
    </source>
</evidence>
<dbReference type="HOGENOM" id="CLU_150783_2_1_1"/>
<keyword evidence="2" id="KW-0813">Transport</keyword>
<keyword evidence="5 9" id="KW-1133">Transmembrane helix</keyword>
<dbReference type="GO" id="GO:0000139">
    <property type="term" value="C:Golgi membrane"/>
    <property type="evidence" value="ECO:0007669"/>
    <property type="project" value="UniProtKB-SubCell"/>
</dbReference>
<evidence type="ECO:0000313" key="10">
    <source>
        <dbReference type="EMBL" id="KIW96180.1"/>
    </source>
</evidence>
<keyword evidence="3 9" id="KW-0812">Transmembrane</keyword>
<dbReference type="RefSeq" id="XP_016622849.1">
    <property type="nucleotide sequence ID" value="XM_016760999.1"/>
</dbReference>
<dbReference type="EMBL" id="KN846983">
    <property type="protein sequence ID" value="KIW96180.1"/>
    <property type="molecule type" value="Genomic_DNA"/>
</dbReference>
<keyword evidence="11" id="KW-1185">Reference proteome</keyword>
<protein>
    <recommendedName>
        <fullName evidence="12">Blocked early in transport 1</fullName>
    </recommendedName>
</protein>
<keyword evidence="4" id="KW-0653">Protein transport</keyword>
<evidence type="ECO:0000256" key="3">
    <source>
        <dbReference type="ARBA" id="ARBA00022692"/>
    </source>
</evidence>
<keyword evidence="7 9" id="KW-0472">Membrane</keyword>
<dbReference type="AlphaFoldDB" id="A0A0D2HZ42"/>
<evidence type="ECO:0000256" key="6">
    <source>
        <dbReference type="ARBA" id="ARBA00023034"/>
    </source>
</evidence>
<evidence type="ECO:0008006" key="12">
    <source>
        <dbReference type="Google" id="ProtNLM"/>
    </source>
</evidence>
<dbReference type="GeneID" id="27696175"/>
<evidence type="ECO:0000256" key="5">
    <source>
        <dbReference type="ARBA" id="ARBA00022989"/>
    </source>
</evidence>
<evidence type="ECO:0000256" key="7">
    <source>
        <dbReference type="ARBA" id="ARBA00023136"/>
    </source>
</evidence>
<proteinExistence type="predicted"/>
<evidence type="ECO:0000256" key="4">
    <source>
        <dbReference type="ARBA" id="ARBA00022927"/>
    </source>
</evidence>
<keyword evidence="6" id="KW-0333">Golgi apparatus</keyword>
<dbReference type="OrthoDB" id="3063237at2759"/>
<dbReference type="GO" id="GO:0015031">
    <property type="term" value="P:protein transport"/>
    <property type="evidence" value="ECO:0007669"/>
    <property type="project" value="UniProtKB-KW"/>
</dbReference>
<dbReference type="SUPFAM" id="SSF58038">
    <property type="entry name" value="SNARE fusion complex"/>
    <property type="match status" value="1"/>
</dbReference>
<name>A0A0D2HZ42_CLAB1</name>
<dbReference type="VEuPathDB" id="FungiDB:Z519_03247"/>